<protein>
    <submittedName>
        <fullName evidence="12">Glucose oxidase</fullName>
    </submittedName>
</protein>
<dbReference type="InterPro" id="IPR027424">
    <property type="entry name" value="Glucose_Oxidase_domain_2"/>
</dbReference>
<dbReference type="Pfam" id="PF00732">
    <property type="entry name" value="GMC_oxred_N"/>
    <property type="match status" value="1"/>
</dbReference>
<evidence type="ECO:0000256" key="6">
    <source>
        <dbReference type="ARBA" id="ARBA00023002"/>
    </source>
</evidence>
<dbReference type="InterPro" id="IPR000172">
    <property type="entry name" value="GMC_OxRdtase_N"/>
</dbReference>
<dbReference type="InterPro" id="IPR012132">
    <property type="entry name" value="GMC_OxRdtase"/>
</dbReference>
<keyword evidence="4 10" id="KW-0732">Signal</keyword>
<sequence length="615" mass="66218">MMKLSGAFAAVLLAWMQHGLAVYAAPSSVFGVTVDPAAAADQTFDYIIVGAGLTGTTVASRLSEDPNVSVLLIEAGGDARQDPRVYDMDRAFEFYASDLDWYWPADQGTHLSGGKTLGGSSSTNGGAYTRAPKEQYDAMSKLLEPEEQSLGWNWNGLSKYMRKSENFTPPNATQVEAGADYVRNYHGYGGPVQVSYPLKMFTGPHQPAFLQAAEEVASIRYSKDLNGGEPNAASITPLTMNAKDARRSSSAQAYLTPVEKTRKNWLTVTGHLVTKVHFKNGKLPLTATGVDFAATNGTSAVRYRAKASREVILAAGAIQTPALLQLSGIGDSTHLKSLGISTLVDLKTVGKNFQEQPQNMVFSQPSGVDLKGTGPGDAIAFPNLYELFGDDAKEAAKTIKSSISAWAKSQAGNAASAKALEKIFQLQADLIIKSNSPVYELFFVNSPDLIGMSTWQMLPFSRGSVKINSNDPFTKPTINVNYFSVDFDMKVQVYGVRLARKILQSEALQALVASEVQPGYETVPNDAAGGSDADWEAWIRSGFGANSHPLATAAMMKRSLGGVVDARLRVYDTKNLRVVDASVLPMQQSAHLSSTLYGVAEKAADLIKEDKARKY</sequence>
<evidence type="ECO:0000256" key="4">
    <source>
        <dbReference type="ARBA" id="ARBA00022729"/>
    </source>
</evidence>
<dbReference type="PROSITE" id="PS00624">
    <property type="entry name" value="GMC_OXRED_2"/>
    <property type="match status" value="1"/>
</dbReference>
<evidence type="ECO:0000256" key="7">
    <source>
        <dbReference type="ARBA" id="ARBA00023180"/>
    </source>
</evidence>
<evidence type="ECO:0000256" key="9">
    <source>
        <dbReference type="PIRSR" id="PIRSR000137-2"/>
    </source>
</evidence>
<dbReference type="GO" id="GO:0050660">
    <property type="term" value="F:flavin adenine dinucleotide binding"/>
    <property type="evidence" value="ECO:0007669"/>
    <property type="project" value="InterPro"/>
</dbReference>
<dbReference type="InterPro" id="IPR036188">
    <property type="entry name" value="FAD/NAD-bd_sf"/>
</dbReference>
<dbReference type="InterPro" id="IPR007867">
    <property type="entry name" value="GMC_OxRtase_C"/>
</dbReference>
<dbReference type="AlphaFoldDB" id="A0A5C3QC32"/>
<gene>
    <name evidence="12" type="ORF">BDV98DRAFT_573734</name>
</gene>
<dbReference type="PANTHER" id="PTHR11552:SF201">
    <property type="entry name" value="GLUCOSE-METHANOL-CHOLINE OXIDOREDUCTASE N-TERMINAL DOMAIN-CONTAINING PROTEIN"/>
    <property type="match status" value="1"/>
</dbReference>
<dbReference type="PANTHER" id="PTHR11552">
    <property type="entry name" value="GLUCOSE-METHANOL-CHOLINE GMC OXIDOREDUCTASE"/>
    <property type="match status" value="1"/>
</dbReference>
<dbReference type="Gene3D" id="3.50.50.60">
    <property type="entry name" value="FAD/NAD(P)-binding domain"/>
    <property type="match status" value="1"/>
</dbReference>
<dbReference type="STRING" id="1884261.A0A5C3QC32"/>
<feature type="signal peptide" evidence="10">
    <location>
        <begin position="1"/>
        <end position="21"/>
    </location>
</feature>
<evidence type="ECO:0000256" key="2">
    <source>
        <dbReference type="ARBA" id="ARBA00010790"/>
    </source>
</evidence>
<feature type="active site" description="Proton donor" evidence="8">
    <location>
        <position position="548"/>
    </location>
</feature>
<keyword evidence="7" id="KW-0325">Glycoprotein</keyword>
<proteinExistence type="inferred from homology"/>
<evidence type="ECO:0000313" key="12">
    <source>
        <dbReference type="EMBL" id="TFK97990.1"/>
    </source>
</evidence>
<evidence type="ECO:0000313" key="13">
    <source>
        <dbReference type="Proteomes" id="UP000305067"/>
    </source>
</evidence>
<evidence type="ECO:0000256" key="10">
    <source>
        <dbReference type="SAM" id="SignalP"/>
    </source>
</evidence>
<comment type="similarity">
    <text evidence="2">Belongs to the GMC oxidoreductase family.</text>
</comment>
<keyword evidence="6" id="KW-0560">Oxidoreductase</keyword>
<evidence type="ECO:0000256" key="1">
    <source>
        <dbReference type="ARBA" id="ARBA00001974"/>
    </source>
</evidence>
<dbReference type="SUPFAM" id="SSF54373">
    <property type="entry name" value="FAD-linked reductases, C-terminal domain"/>
    <property type="match status" value="1"/>
</dbReference>
<dbReference type="PIRSF" id="PIRSF000137">
    <property type="entry name" value="Alcohol_oxidase"/>
    <property type="match status" value="1"/>
</dbReference>
<keyword evidence="5 9" id="KW-0274">FAD</keyword>
<accession>A0A5C3QC32</accession>
<feature type="binding site" evidence="9">
    <location>
        <position position="273"/>
    </location>
    <ligand>
        <name>FAD</name>
        <dbReference type="ChEBI" id="CHEBI:57692"/>
    </ligand>
</feature>
<organism evidence="12 13">
    <name type="scientific">Pterulicium gracile</name>
    <dbReference type="NCBI Taxonomy" id="1884261"/>
    <lineage>
        <taxon>Eukaryota</taxon>
        <taxon>Fungi</taxon>
        <taxon>Dikarya</taxon>
        <taxon>Basidiomycota</taxon>
        <taxon>Agaricomycotina</taxon>
        <taxon>Agaricomycetes</taxon>
        <taxon>Agaricomycetidae</taxon>
        <taxon>Agaricales</taxon>
        <taxon>Pleurotineae</taxon>
        <taxon>Pterulaceae</taxon>
        <taxon>Pterulicium</taxon>
    </lineage>
</organism>
<evidence type="ECO:0000256" key="8">
    <source>
        <dbReference type="PIRSR" id="PIRSR000137-1"/>
    </source>
</evidence>
<dbReference type="Gene3D" id="4.10.450.10">
    <property type="entry name" value="Glucose Oxidase, domain 2"/>
    <property type="match status" value="1"/>
</dbReference>
<dbReference type="EMBL" id="ML178843">
    <property type="protein sequence ID" value="TFK97990.1"/>
    <property type="molecule type" value="Genomic_DNA"/>
</dbReference>
<dbReference type="Proteomes" id="UP000305067">
    <property type="component" value="Unassembled WGS sequence"/>
</dbReference>
<feature type="domain" description="Glucose-methanol-choline oxidoreductase N-terminal" evidence="11">
    <location>
        <begin position="316"/>
        <end position="330"/>
    </location>
</feature>
<comment type="cofactor">
    <cofactor evidence="1 9">
        <name>FAD</name>
        <dbReference type="ChEBI" id="CHEBI:57692"/>
    </cofactor>
</comment>
<dbReference type="Pfam" id="PF05199">
    <property type="entry name" value="GMC_oxred_C"/>
    <property type="match status" value="1"/>
</dbReference>
<evidence type="ECO:0000256" key="3">
    <source>
        <dbReference type="ARBA" id="ARBA00022630"/>
    </source>
</evidence>
<evidence type="ECO:0000259" key="11">
    <source>
        <dbReference type="PROSITE" id="PS00624"/>
    </source>
</evidence>
<dbReference type="GO" id="GO:0016614">
    <property type="term" value="F:oxidoreductase activity, acting on CH-OH group of donors"/>
    <property type="evidence" value="ECO:0007669"/>
    <property type="project" value="InterPro"/>
</dbReference>
<keyword evidence="13" id="KW-1185">Reference proteome</keyword>
<dbReference type="SUPFAM" id="SSF51905">
    <property type="entry name" value="FAD/NAD(P)-binding domain"/>
    <property type="match status" value="1"/>
</dbReference>
<evidence type="ECO:0000256" key="5">
    <source>
        <dbReference type="ARBA" id="ARBA00022827"/>
    </source>
</evidence>
<keyword evidence="3" id="KW-0285">Flavoprotein</keyword>
<feature type="active site" description="Proton acceptor" evidence="8">
    <location>
        <position position="591"/>
    </location>
</feature>
<dbReference type="OrthoDB" id="269227at2759"/>
<reference evidence="12 13" key="1">
    <citation type="journal article" date="2019" name="Nat. Ecol. Evol.">
        <title>Megaphylogeny resolves global patterns of mushroom evolution.</title>
        <authorList>
            <person name="Varga T."/>
            <person name="Krizsan K."/>
            <person name="Foldi C."/>
            <person name="Dima B."/>
            <person name="Sanchez-Garcia M."/>
            <person name="Sanchez-Ramirez S."/>
            <person name="Szollosi G.J."/>
            <person name="Szarkandi J.G."/>
            <person name="Papp V."/>
            <person name="Albert L."/>
            <person name="Andreopoulos W."/>
            <person name="Angelini C."/>
            <person name="Antonin V."/>
            <person name="Barry K.W."/>
            <person name="Bougher N.L."/>
            <person name="Buchanan P."/>
            <person name="Buyck B."/>
            <person name="Bense V."/>
            <person name="Catcheside P."/>
            <person name="Chovatia M."/>
            <person name="Cooper J."/>
            <person name="Damon W."/>
            <person name="Desjardin D."/>
            <person name="Finy P."/>
            <person name="Geml J."/>
            <person name="Haridas S."/>
            <person name="Hughes K."/>
            <person name="Justo A."/>
            <person name="Karasinski D."/>
            <person name="Kautmanova I."/>
            <person name="Kiss B."/>
            <person name="Kocsube S."/>
            <person name="Kotiranta H."/>
            <person name="LaButti K.M."/>
            <person name="Lechner B.E."/>
            <person name="Liimatainen K."/>
            <person name="Lipzen A."/>
            <person name="Lukacs Z."/>
            <person name="Mihaltcheva S."/>
            <person name="Morgado L.N."/>
            <person name="Niskanen T."/>
            <person name="Noordeloos M.E."/>
            <person name="Ohm R.A."/>
            <person name="Ortiz-Santana B."/>
            <person name="Ovrebo C."/>
            <person name="Racz N."/>
            <person name="Riley R."/>
            <person name="Savchenko A."/>
            <person name="Shiryaev A."/>
            <person name="Soop K."/>
            <person name="Spirin V."/>
            <person name="Szebenyi C."/>
            <person name="Tomsovsky M."/>
            <person name="Tulloss R.E."/>
            <person name="Uehling J."/>
            <person name="Grigoriev I.V."/>
            <person name="Vagvolgyi C."/>
            <person name="Papp T."/>
            <person name="Martin F.M."/>
            <person name="Miettinen O."/>
            <person name="Hibbett D.S."/>
            <person name="Nagy L.G."/>
        </authorList>
    </citation>
    <scope>NUCLEOTIDE SEQUENCE [LARGE SCALE GENOMIC DNA]</scope>
    <source>
        <strain evidence="12 13">CBS 309.79</strain>
    </source>
</reference>
<name>A0A5C3QC32_9AGAR</name>
<dbReference type="Gene3D" id="3.30.560.10">
    <property type="entry name" value="Glucose Oxidase, domain 3"/>
    <property type="match status" value="1"/>
</dbReference>
<dbReference type="SMR" id="A0A5C3QC32"/>
<feature type="chain" id="PRO_5022716793" evidence="10">
    <location>
        <begin position="22"/>
        <end position="615"/>
    </location>
</feature>